<reference evidence="18 19" key="1">
    <citation type="submission" date="2021-06" db="EMBL/GenBank/DDBJ databases">
        <title>Caerostris extrusa draft genome.</title>
        <authorList>
            <person name="Kono N."/>
            <person name="Arakawa K."/>
        </authorList>
    </citation>
    <scope>NUCLEOTIDE SEQUENCE [LARGE SCALE GENOMIC DNA]</scope>
</reference>
<keyword evidence="5 16" id="KW-0723">Serine/threonine-protein kinase</keyword>
<dbReference type="SMART" id="SM00220">
    <property type="entry name" value="S_TKc"/>
    <property type="match status" value="1"/>
</dbReference>
<dbReference type="GO" id="GO:0005737">
    <property type="term" value="C:cytoplasm"/>
    <property type="evidence" value="ECO:0007669"/>
    <property type="project" value="TreeGrafter"/>
</dbReference>
<evidence type="ECO:0000256" key="15">
    <source>
        <dbReference type="PROSITE-ProRule" id="PRU10141"/>
    </source>
</evidence>
<evidence type="ECO:0000259" key="17">
    <source>
        <dbReference type="PROSITE" id="PS50011"/>
    </source>
</evidence>
<evidence type="ECO:0000256" key="9">
    <source>
        <dbReference type="ARBA" id="ARBA00022777"/>
    </source>
</evidence>
<dbReference type="PROSITE" id="PS00107">
    <property type="entry name" value="PROTEIN_KINASE_ATP"/>
    <property type="match status" value="1"/>
</dbReference>
<feature type="domain" description="Protein kinase" evidence="17">
    <location>
        <begin position="99"/>
        <end position="320"/>
    </location>
</feature>
<dbReference type="EC" id="2.7.11.1" evidence="4"/>
<dbReference type="AlphaFoldDB" id="A0AAV4XL43"/>
<evidence type="ECO:0000256" key="11">
    <source>
        <dbReference type="ARBA" id="ARBA00022842"/>
    </source>
</evidence>
<evidence type="ECO:0000256" key="16">
    <source>
        <dbReference type="RuleBase" id="RU000304"/>
    </source>
</evidence>
<keyword evidence="12" id="KW-0464">Manganese</keyword>
<keyword evidence="11" id="KW-0460">Magnesium</keyword>
<evidence type="ECO:0000256" key="2">
    <source>
        <dbReference type="ARBA" id="ARBA00001946"/>
    </source>
</evidence>
<keyword evidence="6" id="KW-0808">Transferase</keyword>
<gene>
    <name evidence="18" type="primary">STK11</name>
    <name evidence="18" type="ORF">CEXT_560761</name>
</gene>
<accession>A0AAV4XL43</accession>
<keyword evidence="19" id="KW-1185">Reference proteome</keyword>
<evidence type="ECO:0000256" key="6">
    <source>
        <dbReference type="ARBA" id="ARBA00022679"/>
    </source>
</evidence>
<evidence type="ECO:0000256" key="3">
    <source>
        <dbReference type="ARBA" id="ARBA00009985"/>
    </source>
</evidence>
<dbReference type="InterPro" id="IPR000719">
    <property type="entry name" value="Prot_kinase_dom"/>
</dbReference>
<comment type="catalytic activity">
    <reaction evidence="14">
        <text>L-seryl-[protein] + ATP = O-phospho-L-seryl-[protein] + ADP + H(+)</text>
        <dbReference type="Rhea" id="RHEA:17989"/>
        <dbReference type="Rhea" id="RHEA-COMP:9863"/>
        <dbReference type="Rhea" id="RHEA-COMP:11604"/>
        <dbReference type="ChEBI" id="CHEBI:15378"/>
        <dbReference type="ChEBI" id="CHEBI:29999"/>
        <dbReference type="ChEBI" id="CHEBI:30616"/>
        <dbReference type="ChEBI" id="CHEBI:83421"/>
        <dbReference type="ChEBI" id="CHEBI:456216"/>
        <dbReference type="EC" id="2.7.11.1"/>
    </reaction>
</comment>
<evidence type="ECO:0000256" key="7">
    <source>
        <dbReference type="ARBA" id="ARBA00022723"/>
    </source>
</evidence>
<dbReference type="GO" id="GO:0004674">
    <property type="term" value="F:protein serine/threonine kinase activity"/>
    <property type="evidence" value="ECO:0007669"/>
    <property type="project" value="UniProtKB-KW"/>
</dbReference>
<keyword evidence="7" id="KW-0479">Metal-binding</keyword>
<feature type="binding site" evidence="15">
    <location>
        <position position="128"/>
    </location>
    <ligand>
        <name>ATP</name>
        <dbReference type="ChEBI" id="CHEBI:30616"/>
    </ligand>
</feature>
<comment type="similarity">
    <text evidence="3">Belongs to the protein kinase superfamily. CAMK Ser/Thr protein kinase family. LKB1 subfamily.</text>
</comment>
<dbReference type="PROSITE" id="PS50011">
    <property type="entry name" value="PROTEIN_KINASE_DOM"/>
    <property type="match status" value="1"/>
</dbReference>
<evidence type="ECO:0000256" key="5">
    <source>
        <dbReference type="ARBA" id="ARBA00022527"/>
    </source>
</evidence>
<dbReference type="InterPro" id="IPR017441">
    <property type="entry name" value="Protein_kinase_ATP_BS"/>
</dbReference>
<evidence type="ECO:0000256" key="14">
    <source>
        <dbReference type="ARBA" id="ARBA00048679"/>
    </source>
</evidence>
<keyword evidence="9" id="KW-0418">Kinase</keyword>
<evidence type="ECO:0000256" key="13">
    <source>
        <dbReference type="ARBA" id="ARBA00047899"/>
    </source>
</evidence>
<sequence>MDGTKGDGYRPCKFSIDSDDESYENYSENAWLPEGAHGDARPSCNFNMPSDEDCIYNSQKEPIDSWLNEDNGPVAFYRFDSKEIRCTSPKKRPKMIGKYLMGDVLGEGSYGKVKEALDSTSLCRRAVKILKKRKLRKIPNGEKNVYREISSATIAAQKYSIPEKKFPIWQSHGYFCQLLDGLEYLHGRGVVHKDIKPGNLLLANCGTLKISDLGVAEALDHFASDDTCHTSQGSPAFQPPEIANGAEKFSGFKVDIWSSGLPKYPFEGDSIYKLYENIAECDVIIPTELESSLQDLLEGMLQKEPDSRMNLSEVKIHSWVKRPPPVLSDSVPIPQRSDRDIYRNTTVIPYLKILHCGEEDQETEDDEDIFYRAIPCAPQNVSASNSPNESEECVAEENEDKKIRCLNLSASSICKQS</sequence>
<evidence type="ECO:0000256" key="1">
    <source>
        <dbReference type="ARBA" id="ARBA00001936"/>
    </source>
</evidence>
<name>A0AAV4XL43_CAEEX</name>
<dbReference type="InterPro" id="IPR011009">
    <property type="entry name" value="Kinase-like_dom_sf"/>
</dbReference>
<evidence type="ECO:0000313" key="19">
    <source>
        <dbReference type="Proteomes" id="UP001054945"/>
    </source>
</evidence>
<dbReference type="Gene3D" id="1.10.510.10">
    <property type="entry name" value="Transferase(Phosphotransferase) domain 1"/>
    <property type="match status" value="1"/>
</dbReference>
<dbReference type="InterPro" id="IPR008271">
    <property type="entry name" value="Ser/Thr_kinase_AS"/>
</dbReference>
<comment type="cofactor">
    <cofactor evidence="2">
        <name>Mg(2+)</name>
        <dbReference type="ChEBI" id="CHEBI:18420"/>
    </cofactor>
</comment>
<evidence type="ECO:0000256" key="12">
    <source>
        <dbReference type="ARBA" id="ARBA00023211"/>
    </source>
</evidence>
<dbReference type="GO" id="GO:0046872">
    <property type="term" value="F:metal ion binding"/>
    <property type="evidence" value="ECO:0007669"/>
    <property type="project" value="UniProtKB-KW"/>
</dbReference>
<dbReference type="Gene3D" id="3.30.200.20">
    <property type="entry name" value="Phosphorylase Kinase, domain 1"/>
    <property type="match status" value="1"/>
</dbReference>
<evidence type="ECO:0000256" key="10">
    <source>
        <dbReference type="ARBA" id="ARBA00022840"/>
    </source>
</evidence>
<dbReference type="EMBL" id="BPLR01017819">
    <property type="protein sequence ID" value="GIY94739.1"/>
    <property type="molecule type" value="Genomic_DNA"/>
</dbReference>
<keyword evidence="8 15" id="KW-0547">Nucleotide-binding</keyword>
<comment type="catalytic activity">
    <reaction evidence="13">
        <text>L-threonyl-[protein] + ATP = O-phospho-L-threonyl-[protein] + ADP + H(+)</text>
        <dbReference type="Rhea" id="RHEA:46608"/>
        <dbReference type="Rhea" id="RHEA-COMP:11060"/>
        <dbReference type="Rhea" id="RHEA-COMP:11605"/>
        <dbReference type="ChEBI" id="CHEBI:15378"/>
        <dbReference type="ChEBI" id="CHEBI:30013"/>
        <dbReference type="ChEBI" id="CHEBI:30616"/>
        <dbReference type="ChEBI" id="CHEBI:61977"/>
        <dbReference type="ChEBI" id="CHEBI:456216"/>
        <dbReference type="EC" id="2.7.11.1"/>
    </reaction>
</comment>
<dbReference type="SUPFAM" id="SSF56112">
    <property type="entry name" value="Protein kinase-like (PK-like)"/>
    <property type="match status" value="1"/>
</dbReference>
<keyword evidence="10 15" id="KW-0067">ATP-binding</keyword>
<dbReference type="GO" id="GO:0005524">
    <property type="term" value="F:ATP binding"/>
    <property type="evidence" value="ECO:0007669"/>
    <property type="project" value="UniProtKB-UniRule"/>
</dbReference>
<dbReference type="PANTHER" id="PTHR24346:SF94">
    <property type="entry name" value="NON-SPECIFIC SERINE_THREONINE PROTEIN KINASE"/>
    <property type="match status" value="1"/>
</dbReference>
<dbReference type="PANTHER" id="PTHR24346">
    <property type="entry name" value="MAP/MICROTUBULE AFFINITY-REGULATING KINASE"/>
    <property type="match status" value="1"/>
</dbReference>
<dbReference type="GO" id="GO:0035556">
    <property type="term" value="P:intracellular signal transduction"/>
    <property type="evidence" value="ECO:0007669"/>
    <property type="project" value="TreeGrafter"/>
</dbReference>
<proteinExistence type="inferred from homology"/>
<organism evidence="18 19">
    <name type="scientific">Caerostris extrusa</name>
    <name type="common">Bark spider</name>
    <name type="synonym">Caerostris bankana</name>
    <dbReference type="NCBI Taxonomy" id="172846"/>
    <lineage>
        <taxon>Eukaryota</taxon>
        <taxon>Metazoa</taxon>
        <taxon>Ecdysozoa</taxon>
        <taxon>Arthropoda</taxon>
        <taxon>Chelicerata</taxon>
        <taxon>Arachnida</taxon>
        <taxon>Araneae</taxon>
        <taxon>Araneomorphae</taxon>
        <taxon>Entelegynae</taxon>
        <taxon>Araneoidea</taxon>
        <taxon>Araneidae</taxon>
        <taxon>Caerostris</taxon>
    </lineage>
</organism>
<comment type="cofactor">
    <cofactor evidence="1">
        <name>Mn(2+)</name>
        <dbReference type="ChEBI" id="CHEBI:29035"/>
    </cofactor>
</comment>
<evidence type="ECO:0000256" key="4">
    <source>
        <dbReference type="ARBA" id="ARBA00012513"/>
    </source>
</evidence>
<dbReference type="PROSITE" id="PS00108">
    <property type="entry name" value="PROTEIN_KINASE_ST"/>
    <property type="match status" value="1"/>
</dbReference>
<dbReference type="Pfam" id="PF00069">
    <property type="entry name" value="Pkinase"/>
    <property type="match status" value="1"/>
</dbReference>
<protein>
    <recommendedName>
        <fullName evidence="4">non-specific serine/threonine protein kinase</fullName>
        <ecNumber evidence="4">2.7.11.1</ecNumber>
    </recommendedName>
</protein>
<evidence type="ECO:0000313" key="18">
    <source>
        <dbReference type="EMBL" id="GIY94739.1"/>
    </source>
</evidence>
<comment type="caution">
    <text evidence="18">The sequence shown here is derived from an EMBL/GenBank/DDBJ whole genome shotgun (WGS) entry which is preliminary data.</text>
</comment>
<evidence type="ECO:0000256" key="8">
    <source>
        <dbReference type="ARBA" id="ARBA00022741"/>
    </source>
</evidence>
<dbReference type="Proteomes" id="UP001054945">
    <property type="component" value="Unassembled WGS sequence"/>
</dbReference>